<dbReference type="STRING" id="1913577.LPB144_11300"/>
<dbReference type="GO" id="GO:0006508">
    <property type="term" value="P:proteolysis"/>
    <property type="evidence" value="ECO:0007669"/>
    <property type="project" value="InterPro"/>
</dbReference>
<dbReference type="GO" id="GO:0004252">
    <property type="term" value="F:serine-type endopeptidase activity"/>
    <property type="evidence" value="ECO:0007669"/>
    <property type="project" value="TreeGrafter"/>
</dbReference>
<feature type="domain" description="Peptidase S9 prolyl oligopeptidase catalytic" evidence="2">
    <location>
        <begin position="731"/>
        <end position="911"/>
    </location>
</feature>
<dbReference type="EMBL" id="CP018153">
    <property type="protein sequence ID" value="APG60960.1"/>
    <property type="molecule type" value="Genomic_DNA"/>
</dbReference>
<dbReference type="Proteomes" id="UP000182510">
    <property type="component" value="Chromosome"/>
</dbReference>
<dbReference type="AlphaFoldDB" id="A0A1L3J768"/>
<organism evidence="3 4">
    <name type="scientific">Christiangramia salexigens</name>
    <dbReference type="NCBI Taxonomy" id="1913577"/>
    <lineage>
        <taxon>Bacteria</taxon>
        <taxon>Pseudomonadati</taxon>
        <taxon>Bacteroidota</taxon>
        <taxon>Flavobacteriia</taxon>
        <taxon>Flavobacteriales</taxon>
        <taxon>Flavobacteriaceae</taxon>
        <taxon>Christiangramia</taxon>
    </lineage>
</organism>
<sequence length="938" mass="107916">MHNRIALSLFLLIGLIGYSQEKRALTHDDYDLWKSLKNSQISKSGDLVITEVTTTTGRGDGYLKVYNSKTGKSKEFHNGRNAQISSDENYIFFLRKPDYQLTRQEKKDEVEKEKQSKDDFFVYNVKENQLTDSIIRVKGFKAPEDYTGYVVIEKFKDLKPEKKKDSAAIKQDTITKKNKNLALEGDYALVYNLKNNSTDTIFQIKEIALAKEDAGLYFSKTKGEKKPDIGIYQYDLANASEKIIDTGSYSYQKLSVNKNGQKLAYLAAKDSTETDSLNYNLFYFNENGLTQITDSLGNKLRKNWKLSASQSPYFSENSKRLYFYSRPERNFEIDTTLLKEEIPDVDVWTYKDKLIQPEQKVKLEELESRAFLSYLDTESSNVTHLHDEDLEHIMLDDNAEQRYVLGYTSSPYDVSRSWQYPWYQDFYIVDTKTGNKRLALKETSARPRLSPDGKFALYFDTETQDWWSLDLKNNTKQNLTKNIDIAFHDVENDVPAAPGAYGFGGFTSEGKALVYDQFDIWSLNLAGDEEPTNITGNGRKEQIVYRSLRLDPENRDAASYLKKKLLINAFDKKDKSGSLFLLKPGRAKMEAILQPESMLLDDFVLAEENESLLYRKEDFNTYPDLYLYNAKTKSSIKLTEANPQQKDYKWGISEAFKWKAYDGTELEGIIYKPENFDPKKKYPMIAYFYEKRSDNLNSYYSPQPSASIVNMSYLVSNDYVVFVPDIVYKEGKPGESAYNCIVSGVEAVEKLGYVDPENLAIQGQSWGGYQVAYLVTKTNKFAAAMAGAPVSNMTSAYGGIRWGSGLSRAFQYEKTQSRIGKNLWEGLDLYLENSPLFGIPQIETPLLMMHNDEDGAVPYYQGIEMFMGMRRLNKPSWLLVYNDEAHNLRKMKNRQDLSIRMMQFFDHYLKEEPAPLWMTEGLPAVMKGKDLQYDLDDN</sequence>
<dbReference type="OrthoDB" id="9812921at2"/>
<gene>
    <name evidence="3" type="ORF">LPB144_11300</name>
</gene>
<dbReference type="RefSeq" id="WP_072553649.1">
    <property type="nucleotide sequence ID" value="NZ_CP018153.1"/>
</dbReference>
<dbReference type="PANTHER" id="PTHR42776:SF27">
    <property type="entry name" value="DIPEPTIDYL PEPTIDASE FAMILY MEMBER 6"/>
    <property type="match status" value="1"/>
</dbReference>
<evidence type="ECO:0000256" key="1">
    <source>
        <dbReference type="ARBA" id="ARBA00022801"/>
    </source>
</evidence>
<accession>A0A1L3J768</accession>
<proteinExistence type="predicted"/>
<evidence type="ECO:0000313" key="3">
    <source>
        <dbReference type="EMBL" id="APG60960.1"/>
    </source>
</evidence>
<dbReference type="SUPFAM" id="SSF82171">
    <property type="entry name" value="DPP6 N-terminal domain-like"/>
    <property type="match status" value="2"/>
</dbReference>
<evidence type="ECO:0000259" key="2">
    <source>
        <dbReference type="Pfam" id="PF00326"/>
    </source>
</evidence>
<dbReference type="PANTHER" id="PTHR42776">
    <property type="entry name" value="SERINE PEPTIDASE S9 FAMILY MEMBER"/>
    <property type="match status" value="1"/>
</dbReference>
<dbReference type="Gene3D" id="3.40.50.1820">
    <property type="entry name" value="alpha/beta hydrolase"/>
    <property type="match status" value="1"/>
</dbReference>
<dbReference type="Gene3D" id="2.120.10.30">
    <property type="entry name" value="TolB, C-terminal domain"/>
    <property type="match status" value="1"/>
</dbReference>
<dbReference type="KEGG" id="grl:LPB144_11300"/>
<keyword evidence="4" id="KW-1185">Reference proteome</keyword>
<dbReference type="Pfam" id="PF00326">
    <property type="entry name" value="Peptidase_S9"/>
    <property type="match status" value="1"/>
</dbReference>
<dbReference type="SUPFAM" id="SSF53474">
    <property type="entry name" value="alpha/beta-Hydrolases"/>
    <property type="match status" value="1"/>
</dbReference>
<dbReference type="InterPro" id="IPR029058">
    <property type="entry name" value="AB_hydrolase_fold"/>
</dbReference>
<reference evidence="3 4" key="1">
    <citation type="submission" date="2016-11" db="EMBL/GenBank/DDBJ databases">
        <title>Gramella sp. LPB0144 isolated from marine environment.</title>
        <authorList>
            <person name="Kim E."/>
            <person name="Yi H."/>
        </authorList>
    </citation>
    <scope>NUCLEOTIDE SEQUENCE [LARGE SCALE GENOMIC DNA]</scope>
    <source>
        <strain evidence="3 4">LPB0144</strain>
    </source>
</reference>
<dbReference type="InterPro" id="IPR001375">
    <property type="entry name" value="Peptidase_S9_cat"/>
</dbReference>
<keyword evidence="1" id="KW-0378">Hydrolase</keyword>
<dbReference type="InterPro" id="IPR011042">
    <property type="entry name" value="6-blade_b-propeller_TolB-like"/>
</dbReference>
<protein>
    <recommendedName>
        <fullName evidence="2">Peptidase S9 prolyl oligopeptidase catalytic domain-containing protein</fullName>
    </recommendedName>
</protein>
<evidence type="ECO:0000313" key="4">
    <source>
        <dbReference type="Proteomes" id="UP000182510"/>
    </source>
</evidence>
<name>A0A1L3J768_9FLAO</name>